<comment type="caution">
    <text evidence="2">The sequence shown here is derived from an EMBL/GenBank/DDBJ whole genome shotgun (WGS) entry which is preliminary data.</text>
</comment>
<dbReference type="FunFam" id="3.40.50.300:FF:000737">
    <property type="entry name" value="Bifunctional polynucleotide phosphatase/kinase"/>
    <property type="match status" value="1"/>
</dbReference>
<accession>A0A0G2GZR5</accession>
<reference evidence="2 3" key="1">
    <citation type="submission" date="2015-05" db="EMBL/GenBank/DDBJ databases">
        <title>Distinctive expansion of gene families associated with plant cell wall degradation and secondary metabolism in the genomes of grapevine trunk pathogens.</title>
        <authorList>
            <person name="Lawrence D.P."/>
            <person name="Travadon R."/>
            <person name="Rolshausen P.E."/>
            <person name="Baumgartner K."/>
        </authorList>
    </citation>
    <scope>NUCLEOTIDE SEQUENCE [LARGE SCALE GENOMIC DNA]</scope>
    <source>
        <strain evidence="2">UCRPC4</strain>
    </source>
</reference>
<dbReference type="GO" id="GO:0003690">
    <property type="term" value="F:double-stranded DNA binding"/>
    <property type="evidence" value="ECO:0007669"/>
    <property type="project" value="TreeGrafter"/>
</dbReference>
<protein>
    <submittedName>
        <fullName evidence="2">Putative polynucleotide kinase3phosphatase</fullName>
    </submittedName>
</protein>
<dbReference type="InterPro" id="IPR023214">
    <property type="entry name" value="HAD_sf"/>
</dbReference>
<feature type="region of interest" description="Disordered" evidence="1">
    <location>
        <begin position="1"/>
        <end position="23"/>
    </location>
</feature>
<keyword evidence="2" id="KW-0418">Kinase</keyword>
<dbReference type="InterPro" id="IPR036412">
    <property type="entry name" value="HAD-like_sf"/>
</dbReference>
<dbReference type="GO" id="GO:0046403">
    <property type="term" value="F:polynucleotide 3'-phosphatase activity"/>
    <property type="evidence" value="ECO:0007669"/>
    <property type="project" value="EnsemblFungi"/>
</dbReference>
<dbReference type="Pfam" id="PF08645">
    <property type="entry name" value="PNK3P"/>
    <property type="match status" value="1"/>
</dbReference>
<dbReference type="SUPFAM" id="SSF52540">
    <property type="entry name" value="P-loop containing nucleoside triphosphate hydrolases"/>
    <property type="match status" value="1"/>
</dbReference>
<gene>
    <name evidence="2" type="ORF">UCRPC4_g00418</name>
</gene>
<dbReference type="AlphaFoldDB" id="A0A0G2GZR5"/>
<dbReference type="OrthoDB" id="19045at2759"/>
<dbReference type="Pfam" id="PF13671">
    <property type="entry name" value="AAA_33"/>
    <property type="match status" value="1"/>
</dbReference>
<name>A0A0G2GZR5_PHACM</name>
<dbReference type="InterPro" id="IPR013954">
    <property type="entry name" value="PNK3P"/>
</dbReference>
<evidence type="ECO:0000256" key="1">
    <source>
        <dbReference type="SAM" id="MobiDB-lite"/>
    </source>
</evidence>
<dbReference type="Proteomes" id="UP000053317">
    <property type="component" value="Unassembled WGS sequence"/>
</dbReference>
<dbReference type="PANTHER" id="PTHR12083">
    <property type="entry name" value="BIFUNCTIONAL POLYNUCLEOTIDE PHOSPHATASE/KINASE"/>
    <property type="match status" value="1"/>
</dbReference>
<organism evidence="2 3">
    <name type="scientific">Phaeomoniella chlamydospora</name>
    <name type="common">Phaeoacremonium chlamydosporum</name>
    <dbReference type="NCBI Taxonomy" id="158046"/>
    <lineage>
        <taxon>Eukaryota</taxon>
        <taxon>Fungi</taxon>
        <taxon>Dikarya</taxon>
        <taxon>Ascomycota</taxon>
        <taxon>Pezizomycotina</taxon>
        <taxon>Eurotiomycetes</taxon>
        <taxon>Chaetothyriomycetidae</taxon>
        <taxon>Phaeomoniellales</taxon>
        <taxon>Phaeomoniellaceae</taxon>
        <taxon>Phaeomoniella</taxon>
    </lineage>
</organism>
<dbReference type="PANTHER" id="PTHR12083:SF9">
    <property type="entry name" value="BIFUNCTIONAL POLYNUCLEOTIDE PHOSPHATASE_KINASE"/>
    <property type="match status" value="1"/>
</dbReference>
<dbReference type="InterPro" id="IPR006549">
    <property type="entry name" value="HAD-SF_hydro_IIIA"/>
</dbReference>
<sequence length="439" mass="49512">MSAKRPPSPSGASISPPPLKRKIESTTTSKAIATFFKPASQKKPEQIIWRIVNRALLIAKYTVEGSPTISGPRPRKIAAFDLDDTLIKPVAGNKWLKSATSWQWWDASVPQKLRELHAKGFQLVIISNQSGIGLKDNPKTLQKDSASLTNFKNQVSAVLRQLDLPISLYAATEQDKYRKPRTGMWDEMLEDYALEASSDVDMANSFYVGDAAGREKTEKRVKDHSCSDRDLAANIGIPFHTPEEYFLGNDPEPFTRVFEPEQYLEQAESIDVQPKYEKLNKFDIVIFCGSPGAGKSTFFWEHLKPLGYERVNQDLLKTRDRCVKKALEHLRAGNSVVVDNTNADPETRAIWVKLAEAENVPIRCVLFTASSRLCEHNSTINPEKRALLPGMAFKSFASRFKQPQASEGFQDITTVNFEFKGTDEQKANWSRYWVSRFST</sequence>
<dbReference type="SUPFAM" id="SSF56784">
    <property type="entry name" value="HAD-like"/>
    <property type="match status" value="1"/>
</dbReference>
<dbReference type="FunFam" id="3.40.50.1000:FF:000078">
    <property type="entry name" value="Bifunctional polynucleotide phosphatase/kinase"/>
    <property type="match status" value="1"/>
</dbReference>
<dbReference type="InterPro" id="IPR006551">
    <property type="entry name" value="Polynucleotide_phosphatase"/>
</dbReference>
<evidence type="ECO:0000313" key="2">
    <source>
        <dbReference type="EMBL" id="KKY28613.1"/>
    </source>
</evidence>
<dbReference type="GO" id="GO:0005634">
    <property type="term" value="C:nucleus"/>
    <property type="evidence" value="ECO:0007669"/>
    <property type="project" value="EnsemblFungi"/>
</dbReference>
<dbReference type="NCBIfam" id="TIGR01662">
    <property type="entry name" value="HAD-SF-IIIA"/>
    <property type="match status" value="1"/>
</dbReference>
<dbReference type="CDD" id="cd01625">
    <property type="entry name" value="HAD_PNP"/>
    <property type="match status" value="1"/>
</dbReference>
<evidence type="ECO:0000313" key="3">
    <source>
        <dbReference type="Proteomes" id="UP000053317"/>
    </source>
</evidence>
<dbReference type="NCBIfam" id="TIGR01664">
    <property type="entry name" value="DNA-3'-Pase"/>
    <property type="match status" value="1"/>
</dbReference>
<dbReference type="Gene3D" id="3.40.50.300">
    <property type="entry name" value="P-loop containing nucleotide triphosphate hydrolases"/>
    <property type="match status" value="1"/>
</dbReference>
<keyword evidence="2" id="KW-0808">Transferase</keyword>
<reference evidence="2 3" key="2">
    <citation type="submission" date="2015-05" db="EMBL/GenBank/DDBJ databases">
        <authorList>
            <person name="Morales-Cruz A."/>
            <person name="Amrine K.C."/>
            <person name="Cantu D."/>
        </authorList>
    </citation>
    <scope>NUCLEOTIDE SEQUENCE [LARGE SCALE GENOMIC DNA]</scope>
    <source>
        <strain evidence="2">UCRPC4</strain>
    </source>
</reference>
<dbReference type="InterPro" id="IPR027417">
    <property type="entry name" value="P-loop_NTPase"/>
</dbReference>
<dbReference type="GO" id="GO:0046404">
    <property type="term" value="F:ATP-dependent polydeoxyribonucleotide 5'-hydroxyl-kinase activity"/>
    <property type="evidence" value="ECO:0007669"/>
    <property type="project" value="EnsemblFungi"/>
</dbReference>
<dbReference type="GO" id="GO:0000012">
    <property type="term" value="P:single strand break repair"/>
    <property type="evidence" value="ECO:0007669"/>
    <property type="project" value="EnsemblFungi"/>
</dbReference>
<keyword evidence="3" id="KW-1185">Reference proteome</keyword>
<dbReference type="GO" id="GO:0006284">
    <property type="term" value="P:base-excision repair"/>
    <property type="evidence" value="ECO:0007669"/>
    <property type="project" value="EnsemblFungi"/>
</dbReference>
<dbReference type="Gene3D" id="3.40.50.1000">
    <property type="entry name" value="HAD superfamily/HAD-like"/>
    <property type="match status" value="1"/>
</dbReference>
<proteinExistence type="predicted"/>
<dbReference type="EMBL" id="LCWF01000010">
    <property type="protein sequence ID" value="KKY28613.1"/>
    <property type="molecule type" value="Genomic_DNA"/>
</dbReference>